<name>A0AAE9MYU4_9VIBR</name>
<accession>A0AAE9MYU4</accession>
<reference evidence="1" key="1">
    <citation type="submission" date="2020-03" db="EMBL/GenBank/DDBJ databases">
        <title>Five strains of Vibrio campbellii isolated from Mariana Trench.</title>
        <authorList>
            <person name="Liang J."/>
            <person name="Zhang X.-H."/>
        </authorList>
    </citation>
    <scope>NUCLEOTIDE SEQUENCE</scope>
    <source>
        <strain evidence="1">LJC014</strain>
    </source>
</reference>
<evidence type="ECO:0000313" key="2">
    <source>
        <dbReference type="Proteomes" id="UP001058687"/>
    </source>
</evidence>
<dbReference type="Proteomes" id="UP001058687">
    <property type="component" value="Chromosome 1"/>
</dbReference>
<evidence type="ECO:0000313" key="1">
    <source>
        <dbReference type="EMBL" id="UTZ28036.1"/>
    </source>
</evidence>
<protein>
    <submittedName>
        <fullName evidence="1">Uncharacterized protein</fullName>
    </submittedName>
</protein>
<sequence length="574" mass="62772">MMNGSHEHKFKANGELSGQADILLNMALNSMSPTQLNSLATNYLKQVEDIDVSGPNYDEERTKNDAVKQEVAESIFYLLKHQHVSNPRFIPTSNGITGWCLKDPKSGCNGPISPFGTNARIDESKAPNGGYSLIVGKPNTEATITTLLQTVPGHTYTLSFEMTGEFVKYPGLSYTYQPVNSVVNVGGETVFLNKQHPLFKTEFWIRGNLGYSYAPWDNRENGRDHWEKVELQFVASQQQTSLSFTSKALTSDGAQTSPLMLSNVMVFDDVTADKGVSDGKVALIASSGVAILGSAATAVYLAKKGIINNVFNNLGYTSTSVGPGTETMHLTRALDDMYEIVQGNGGQQVLENYLTFPTREYAEEYFRNAVTPTDLNYMAQMGFRNVETGMPADQLTFEESAEYITKIVSKTAPIEEQTVIKFDSQVQAANFARQLDSYLLREETAEPGIHQYVNSISVMIGKEEANAVIAEHESVIILHSASEFEFGSAGQMGIGEFVSRFAISNGFDQYIVDSLPFIYNSSRLAGIGWSSIPEDVSFLASSVIHNSYQPGMTVEEFSSAALEALELAGVIAAL</sequence>
<dbReference type="EMBL" id="CP050467">
    <property type="protein sequence ID" value="UTZ28036.1"/>
    <property type="molecule type" value="Genomic_DNA"/>
</dbReference>
<proteinExistence type="predicted"/>
<gene>
    <name evidence="1" type="ORF">HB761_00795</name>
</gene>
<organism evidence="1 2">
    <name type="scientific">Vibrio campbellii</name>
    <dbReference type="NCBI Taxonomy" id="680"/>
    <lineage>
        <taxon>Bacteria</taxon>
        <taxon>Pseudomonadati</taxon>
        <taxon>Pseudomonadota</taxon>
        <taxon>Gammaproteobacteria</taxon>
        <taxon>Vibrionales</taxon>
        <taxon>Vibrionaceae</taxon>
        <taxon>Vibrio</taxon>
    </lineage>
</organism>
<dbReference type="AlphaFoldDB" id="A0AAE9MYU4"/>